<dbReference type="AlphaFoldDB" id="A0A3B0S367"/>
<name>A0A3B0S367_9ZZZZ</name>
<evidence type="ECO:0000313" key="6">
    <source>
        <dbReference type="EMBL" id="VAV94828.1"/>
    </source>
</evidence>
<protein>
    <submittedName>
        <fullName evidence="6">Intracellular septation protein IspA</fullName>
    </submittedName>
</protein>
<keyword evidence="2 5" id="KW-0812">Transmembrane</keyword>
<keyword evidence="3 5" id="KW-1133">Transmembrane helix</keyword>
<dbReference type="NCBIfam" id="NF001323">
    <property type="entry name" value="PRK00259.1-1"/>
    <property type="match status" value="1"/>
</dbReference>
<dbReference type="GO" id="GO:0005886">
    <property type="term" value="C:plasma membrane"/>
    <property type="evidence" value="ECO:0007669"/>
    <property type="project" value="TreeGrafter"/>
</dbReference>
<feature type="transmembrane region" description="Helical" evidence="5">
    <location>
        <begin position="66"/>
        <end position="85"/>
    </location>
</feature>
<keyword evidence="4 5" id="KW-0472">Membrane</keyword>
<evidence type="ECO:0000256" key="5">
    <source>
        <dbReference type="SAM" id="Phobius"/>
    </source>
</evidence>
<dbReference type="Pfam" id="PF04279">
    <property type="entry name" value="IspA"/>
    <property type="match status" value="1"/>
</dbReference>
<feature type="transmembrane region" description="Helical" evidence="5">
    <location>
        <begin position="91"/>
        <end position="112"/>
    </location>
</feature>
<evidence type="ECO:0000256" key="4">
    <source>
        <dbReference type="ARBA" id="ARBA00023136"/>
    </source>
</evidence>
<dbReference type="NCBIfam" id="TIGR00997">
    <property type="entry name" value="ispZ"/>
    <property type="match status" value="1"/>
</dbReference>
<evidence type="ECO:0000256" key="1">
    <source>
        <dbReference type="ARBA" id="ARBA00022475"/>
    </source>
</evidence>
<sequence length="195" mass="22034">MTQPVEQTQPERKLSGGLKFVLEFGPLIAFFVVYKWSGIYVATMVIMATTVITLAITWLITRKLSIMPIVTLVLITIFGGLTLYLKDPVFIQVKVTIINGMFAAILLGGWLIKKPLLKFVFGEAMNLDPVGWLKLTLNWGLFFLALALANEVIRATVTMDTWVTYKTFGILPLTFIFAMSQLPLMQRHMIEEDEK</sequence>
<dbReference type="InterPro" id="IPR006008">
    <property type="entry name" value="YciB"/>
</dbReference>
<reference evidence="6" key="1">
    <citation type="submission" date="2018-06" db="EMBL/GenBank/DDBJ databases">
        <authorList>
            <person name="Zhirakovskaya E."/>
        </authorList>
    </citation>
    <scope>NUCLEOTIDE SEQUENCE</scope>
</reference>
<feature type="transmembrane region" description="Helical" evidence="5">
    <location>
        <begin position="39"/>
        <end position="59"/>
    </location>
</feature>
<feature type="transmembrane region" description="Helical" evidence="5">
    <location>
        <begin position="16"/>
        <end position="33"/>
    </location>
</feature>
<dbReference type="PANTHER" id="PTHR36917:SF1">
    <property type="entry name" value="INNER MEMBRANE-SPANNING PROTEIN YCIB"/>
    <property type="match status" value="1"/>
</dbReference>
<proteinExistence type="inferred from homology"/>
<evidence type="ECO:0000256" key="3">
    <source>
        <dbReference type="ARBA" id="ARBA00022989"/>
    </source>
</evidence>
<gene>
    <name evidence="6" type="ORF">MNBD_ALPHA08-1282</name>
</gene>
<feature type="transmembrane region" description="Helical" evidence="5">
    <location>
        <begin position="132"/>
        <end position="150"/>
    </location>
</feature>
<dbReference type="PANTHER" id="PTHR36917">
    <property type="entry name" value="INTRACELLULAR SEPTATION PROTEIN A-RELATED"/>
    <property type="match status" value="1"/>
</dbReference>
<keyword evidence="1" id="KW-1003">Cell membrane</keyword>
<dbReference type="HAMAP" id="MF_00189">
    <property type="entry name" value="YciB"/>
    <property type="match status" value="1"/>
</dbReference>
<accession>A0A3B0S367</accession>
<feature type="transmembrane region" description="Helical" evidence="5">
    <location>
        <begin position="162"/>
        <end position="179"/>
    </location>
</feature>
<organism evidence="6">
    <name type="scientific">hydrothermal vent metagenome</name>
    <dbReference type="NCBI Taxonomy" id="652676"/>
    <lineage>
        <taxon>unclassified sequences</taxon>
        <taxon>metagenomes</taxon>
        <taxon>ecological metagenomes</taxon>
    </lineage>
</organism>
<dbReference type="EMBL" id="UOEC01000121">
    <property type="protein sequence ID" value="VAV94828.1"/>
    <property type="molecule type" value="Genomic_DNA"/>
</dbReference>
<evidence type="ECO:0000256" key="2">
    <source>
        <dbReference type="ARBA" id="ARBA00022692"/>
    </source>
</evidence>